<protein>
    <submittedName>
        <fullName evidence="2">Uncharacterized protein</fullName>
    </submittedName>
</protein>
<dbReference type="VEuPathDB" id="FungiDB:FUN_013611"/>
<accession>A0A2I1GGZ2</accession>
<comment type="caution">
    <text evidence="2">The sequence shown here is derived from an EMBL/GenBank/DDBJ whole genome shotgun (WGS) entry which is preliminary data.</text>
</comment>
<dbReference type="VEuPathDB" id="FungiDB:RhiirA1_443954"/>
<dbReference type="OrthoDB" id="2315398at2759"/>
<dbReference type="EMBL" id="LLXI01000416">
    <property type="protein sequence ID" value="PKY45878.1"/>
    <property type="molecule type" value="Genomic_DNA"/>
</dbReference>
<feature type="signal peptide" evidence="1">
    <location>
        <begin position="1"/>
        <end position="19"/>
    </location>
</feature>
<feature type="chain" id="PRO_5014139165" evidence="1">
    <location>
        <begin position="20"/>
        <end position="148"/>
    </location>
</feature>
<evidence type="ECO:0000313" key="2">
    <source>
        <dbReference type="EMBL" id="PKY45878.1"/>
    </source>
</evidence>
<sequence>MKFNLFLLLLTTLTAVVLSQHHIIPGQSIIQLLGRDLYWDVVNDGVVLYPGGVNPARWIIQPLPKGNFIKYINGGFVQYNGDSKQLNITDSGSPWLFEPSTEEPCFICSRENQTECATAVETNNNGWVVNTEQKHSSPYQLWRVYRVA</sequence>
<reference evidence="2 3" key="1">
    <citation type="submission" date="2015-10" db="EMBL/GenBank/DDBJ databases">
        <title>Genome analyses suggest a sexual origin of heterokaryosis in a supposedly ancient asexual fungus.</title>
        <authorList>
            <person name="Ropars J."/>
            <person name="Sedzielewska K."/>
            <person name="Noel J."/>
            <person name="Charron P."/>
            <person name="Farinelli L."/>
            <person name="Marton T."/>
            <person name="Kruger M."/>
            <person name="Pelin A."/>
            <person name="Brachmann A."/>
            <person name="Corradi N."/>
        </authorList>
    </citation>
    <scope>NUCLEOTIDE SEQUENCE [LARGE SCALE GENOMIC DNA]</scope>
    <source>
        <strain evidence="2 3">A4</strain>
    </source>
</reference>
<dbReference type="Proteomes" id="UP000234323">
    <property type="component" value="Unassembled WGS sequence"/>
</dbReference>
<proteinExistence type="predicted"/>
<dbReference type="AlphaFoldDB" id="A0A2I1GGZ2"/>
<organism evidence="2 3">
    <name type="scientific">Rhizophagus irregularis</name>
    <dbReference type="NCBI Taxonomy" id="588596"/>
    <lineage>
        <taxon>Eukaryota</taxon>
        <taxon>Fungi</taxon>
        <taxon>Fungi incertae sedis</taxon>
        <taxon>Mucoromycota</taxon>
        <taxon>Glomeromycotina</taxon>
        <taxon>Glomeromycetes</taxon>
        <taxon>Glomerales</taxon>
        <taxon>Glomeraceae</taxon>
        <taxon>Rhizophagus</taxon>
    </lineage>
</organism>
<dbReference type="VEuPathDB" id="FungiDB:RhiirFUN_019908"/>
<keyword evidence="1" id="KW-0732">Signal</keyword>
<name>A0A2I1GGZ2_9GLOM</name>
<gene>
    <name evidence="2" type="ORF">RhiirA4_420195</name>
</gene>
<keyword evidence="3" id="KW-1185">Reference proteome</keyword>
<evidence type="ECO:0000313" key="3">
    <source>
        <dbReference type="Proteomes" id="UP000234323"/>
    </source>
</evidence>
<evidence type="ECO:0000256" key="1">
    <source>
        <dbReference type="SAM" id="SignalP"/>
    </source>
</evidence>